<reference evidence="1 2" key="1">
    <citation type="journal article" date="2018" name="Biotechnol. Adv.">
        <title>Improved genomic resources and new bioinformatic workflow for the carcinogenic parasite Clonorchis sinensis: Biotechnological implications.</title>
        <authorList>
            <person name="Wang D."/>
            <person name="Korhonen P.K."/>
            <person name="Gasser R.B."/>
            <person name="Young N.D."/>
        </authorList>
    </citation>
    <scope>NUCLEOTIDE SEQUENCE [LARGE SCALE GENOMIC DNA]</scope>
    <source>
        <strain evidence="1">Cs-k2</strain>
    </source>
</reference>
<reference evidence="1 2" key="2">
    <citation type="journal article" date="2021" name="Genomics">
        <title>High-quality reference genome for Clonorchis sinensis.</title>
        <authorList>
            <person name="Young N.D."/>
            <person name="Stroehlein A.J."/>
            <person name="Kinkar L."/>
            <person name="Wang T."/>
            <person name="Sohn W.M."/>
            <person name="Chang B.C.H."/>
            <person name="Kaur P."/>
            <person name="Weisz D."/>
            <person name="Dudchenko O."/>
            <person name="Aiden E.L."/>
            <person name="Korhonen P.K."/>
            <person name="Gasser R.B."/>
        </authorList>
    </citation>
    <scope>NUCLEOTIDE SEQUENCE [LARGE SCALE GENOMIC DNA]</scope>
    <source>
        <strain evidence="1">Cs-k2</strain>
    </source>
</reference>
<keyword evidence="2" id="KW-1185">Reference proteome</keyword>
<comment type="caution">
    <text evidence="1">The sequence shown here is derived from an EMBL/GenBank/DDBJ whole genome shotgun (WGS) entry which is preliminary data.</text>
</comment>
<accession>A0A3R7G554</accession>
<organism evidence="1 2">
    <name type="scientific">Clonorchis sinensis</name>
    <name type="common">Chinese liver fluke</name>
    <dbReference type="NCBI Taxonomy" id="79923"/>
    <lineage>
        <taxon>Eukaryota</taxon>
        <taxon>Metazoa</taxon>
        <taxon>Spiralia</taxon>
        <taxon>Lophotrochozoa</taxon>
        <taxon>Platyhelminthes</taxon>
        <taxon>Trematoda</taxon>
        <taxon>Digenea</taxon>
        <taxon>Opisthorchiida</taxon>
        <taxon>Opisthorchiata</taxon>
        <taxon>Opisthorchiidae</taxon>
        <taxon>Clonorchis</taxon>
    </lineage>
</organism>
<protein>
    <submittedName>
        <fullName evidence="1">Uncharacterized protein</fullName>
    </submittedName>
</protein>
<dbReference type="InParanoid" id="A0A3R7G554"/>
<evidence type="ECO:0000313" key="1">
    <source>
        <dbReference type="EMBL" id="KAG5455275.1"/>
    </source>
</evidence>
<sequence length="85" mass="9615">MGSEVRKRVLGCATGTFIEVCVQHQKLRWLGRNAVFHAQFRKGMKEITKSLGVVGATRLPGWGPHVTANRCQWRSCFPFLSRLSE</sequence>
<dbReference type="Proteomes" id="UP000286415">
    <property type="component" value="Unassembled WGS sequence"/>
</dbReference>
<name>A0A3R7G554_CLOSI</name>
<dbReference type="AlphaFoldDB" id="A0A3R7G554"/>
<dbReference type="EMBL" id="NIRI02000005">
    <property type="protein sequence ID" value="KAG5455275.1"/>
    <property type="molecule type" value="Genomic_DNA"/>
</dbReference>
<gene>
    <name evidence="1" type="ORF">CSKR_113132</name>
</gene>
<proteinExistence type="predicted"/>
<evidence type="ECO:0000313" key="2">
    <source>
        <dbReference type="Proteomes" id="UP000286415"/>
    </source>
</evidence>